<feature type="signal peptide" evidence="1">
    <location>
        <begin position="1"/>
        <end position="20"/>
    </location>
</feature>
<dbReference type="PROSITE" id="PS00018">
    <property type="entry name" value="EF_HAND_1"/>
    <property type="match status" value="2"/>
</dbReference>
<comment type="caution">
    <text evidence="3">The sequence shown here is derived from an EMBL/GenBank/DDBJ whole genome shotgun (WGS) entry which is preliminary data.</text>
</comment>
<keyword evidence="4" id="KW-1185">Reference proteome</keyword>
<dbReference type="InterPro" id="IPR002048">
    <property type="entry name" value="EF_hand_dom"/>
</dbReference>
<dbReference type="InterPro" id="IPR018247">
    <property type="entry name" value="EF_Hand_1_Ca_BS"/>
</dbReference>
<evidence type="ECO:0000313" key="4">
    <source>
        <dbReference type="Proteomes" id="UP000321419"/>
    </source>
</evidence>
<dbReference type="SUPFAM" id="SSF47473">
    <property type="entry name" value="EF-hand"/>
    <property type="match status" value="1"/>
</dbReference>
<dbReference type="AlphaFoldDB" id="A0A510XSY4"/>
<dbReference type="Gene3D" id="1.10.238.10">
    <property type="entry name" value="EF-hand"/>
    <property type="match status" value="1"/>
</dbReference>
<evidence type="ECO:0000259" key="2">
    <source>
        <dbReference type="PROSITE" id="PS50222"/>
    </source>
</evidence>
<proteinExistence type="predicted"/>
<feature type="chain" id="PRO_5022129564" description="EF-hand domain-containing protein" evidence="1">
    <location>
        <begin position="21"/>
        <end position="78"/>
    </location>
</feature>
<evidence type="ECO:0000256" key="1">
    <source>
        <dbReference type="SAM" id="SignalP"/>
    </source>
</evidence>
<accession>A0A510XSY4</accession>
<dbReference type="InterPro" id="IPR011992">
    <property type="entry name" value="EF-hand-dom_pair"/>
</dbReference>
<gene>
    <name evidence="3" type="ORF">PES01_09400</name>
</gene>
<organism evidence="3 4">
    <name type="scientific">Pseudoalteromonas espejiana</name>
    <dbReference type="NCBI Taxonomy" id="28107"/>
    <lineage>
        <taxon>Bacteria</taxon>
        <taxon>Pseudomonadati</taxon>
        <taxon>Pseudomonadota</taxon>
        <taxon>Gammaproteobacteria</taxon>
        <taxon>Alteromonadales</taxon>
        <taxon>Pseudoalteromonadaceae</taxon>
        <taxon>Pseudoalteromonas</taxon>
    </lineage>
</organism>
<dbReference type="GO" id="GO:0005509">
    <property type="term" value="F:calcium ion binding"/>
    <property type="evidence" value="ECO:0007669"/>
    <property type="project" value="InterPro"/>
</dbReference>
<protein>
    <recommendedName>
        <fullName evidence="2">EF-hand domain-containing protein</fullName>
    </recommendedName>
</protein>
<dbReference type="Proteomes" id="UP000321419">
    <property type="component" value="Unassembled WGS sequence"/>
</dbReference>
<feature type="domain" description="EF-hand" evidence="2">
    <location>
        <begin position="18"/>
        <end position="53"/>
    </location>
</feature>
<evidence type="ECO:0000313" key="3">
    <source>
        <dbReference type="EMBL" id="GEK54095.1"/>
    </source>
</evidence>
<keyword evidence="1" id="KW-0732">Signal</keyword>
<dbReference type="OrthoDB" id="6388554at2"/>
<dbReference type="EMBL" id="BJUM01000007">
    <property type="protein sequence ID" value="GEK54095.1"/>
    <property type="molecule type" value="Genomic_DNA"/>
</dbReference>
<dbReference type="PROSITE" id="PS50222">
    <property type="entry name" value="EF_HAND_2"/>
    <property type="match status" value="1"/>
</dbReference>
<name>A0A510XSY4_9GAMM</name>
<dbReference type="RefSeq" id="WP_089348498.1">
    <property type="nucleotide sequence ID" value="NZ_BJUM01000007.1"/>
</dbReference>
<sequence>MKRVFFSVIAFVMISFNAAALDVKQRFDHLDANKSGYLTQDELEPQPQLLSTFMRWDKDQDKQISLIEFKNYLTNNLY</sequence>
<reference evidence="3 4" key="1">
    <citation type="submission" date="2019-07" db="EMBL/GenBank/DDBJ databases">
        <title>Whole genome shotgun sequence of Pseudoalteromonas espejiana NBRC 102222.</title>
        <authorList>
            <person name="Hosoyama A."/>
            <person name="Uohara A."/>
            <person name="Ohji S."/>
            <person name="Ichikawa N."/>
        </authorList>
    </citation>
    <scope>NUCLEOTIDE SEQUENCE [LARGE SCALE GENOMIC DNA]</scope>
    <source>
        <strain evidence="3 4">NBRC 102222</strain>
    </source>
</reference>